<evidence type="ECO:0000256" key="1">
    <source>
        <dbReference type="ARBA" id="ARBA00004651"/>
    </source>
</evidence>
<dbReference type="InterPro" id="IPR023679">
    <property type="entry name" value="UPF0761_bac"/>
</dbReference>
<feature type="transmembrane region" description="Helical" evidence="7">
    <location>
        <begin position="83"/>
        <end position="102"/>
    </location>
</feature>
<feature type="transmembrane region" description="Helical" evidence="7">
    <location>
        <begin position="168"/>
        <end position="184"/>
    </location>
</feature>
<reference evidence="8 9" key="1">
    <citation type="journal article" date="2016" name="Nat. Commun.">
        <title>Thousands of microbial genomes shed light on interconnected biogeochemical processes in an aquifer system.</title>
        <authorList>
            <person name="Anantharaman K."/>
            <person name="Brown C.T."/>
            <person name="Hug L.A."/>
            <person name="Sharon I."/>
            <person name="Castelle C.J."/>
            <person name="Probst A.J."/>
            <person name="Thomas B.C."/>
            <person name="Singh A."/>
            <person name="Wilkins M.J."/>
            <person name="Karaoz U."/>
            <person name="Brodie E.L."/>
            <person name="Williams K.H."/>
            <person name="Hubbard S.S."/>
            <person name="Banfield J.F."/>
        </authorList>
    </citation>
    <scope>NUCLEOTIDE SEQUENCE [LARGE SCALE GENOMIC DNA]</scope>
</reference>
<comment type="caution">
    <text evidence="8">The sequence shown here is derived from an EMBL/GenBank/DDBJ whole genome shotgun (WGS) entry which is preliminary data.</text>
</comment>
<evidence type="ECO:0000313" key="9">
    <source>
        <dbReference type="Proteomes" id="UP000178379"/>
    </source>
</evidence>
<evidence type="ECO:0000256" key="7">
    <source>
        <dbReference type="HAMAP-Rule" id="MF_00672"/>
    </source>
</evidence>
<dbReference type="STRING" id="1817756.A2140_04090"/>
<keyword evidence="5 7" id="KW-1133">Transmembrane helix</keyword>
<feature type="transmembrane region" description="Helical" evidence="7">
    <location>
        <begin position="196"/>
        <end position="217"/>
    </location>
</feature>
<comment type="similarity">
    <text evidence="7">Belongs to the UPF0761 family.</text>
</comment>
<evidence type="ECO:0000256" key="6">
    <source>
        <dbReference type="ARBA" id="ARBA00023136"/>
    </source>
</evidence>
<dbReference type="EMBL" id="MFSQ01000112">
    <property type="protein sequence ID" value="OGI38841.1"/>
    <property type="molecule type" value="Genomic_DNA"/>
</dbReference>
<evidence type="ECO:0000256" key="2">
    <source>
        <dbReference type="ARBA" id="ARBA00022475"/>
    </source>
</evidence>
<keyword evidence="2 7" id="KW-1003">Cell membrane</keyword>
<dbReference type="Pfam" id="PF03631">
    <property type="entry name" value="Virul_fac_BrkB"/>
    <property type="match status" value="1"/>
</dbReference>
<dbReference type="PANTHER" id="PTHR30213:SF0">
    <property type="entry name" value="UPF0761 MEMBRANE PROTEIN YIHY"/>
    <property type="match status" value="1"/>
</dbReference>
<accession>A0A1F6T0X7</accession>
<dbReference type="GO" id="GO:0005886">
    <property type="term" value="C:plasma membrane"/>
    <property type="evidence" value="ECO:0007669"/>
    <property type="project" value="UniProtKB-SubCell"/>
</dbReference>
<dbReference type="AlphaFoldDB" id="A0A1F6T0X7"/>
<evidence type="ECO:0000256" key="5">
    <source>
        <dbReference type="ARBA" id="ARBA00022989"/>
    </source>
</evidence>
<feature type="transmembrane region" description="Helical" evidence="7">
    <location>
        <begin position="123"/>
        <end position="146"/>
    </location>
</feature>
<dbReference type="NCBIfam" id="TIGR00765">
    <property type="entry name" value="yihY_not_rbn"/>
    <property type="match status" value="1"/>
</dbReference>
<evidence type="ECO:0000256" key="4">
    <source>
        <dbReference type="ARBA" id="ARBA00022692"/>
    </source>
</evidence>
<sequence length="275" mass="30535">MIRLVQQRFSDDRCTRAAGALSFTTLFALVPLLAVVFAMLSVFPVFERWMDIVLEFTYSNFVPATGEVVAKYLKEFSTKAAQLTIWGLLFVLATALLMMATIERTFNDIWHVQRPRRRLHRLIGYWAVLTLGPVLMASGLSLGAYAQNAAAPNVGPIPAPLRNVLDDVLPFFFETLAFVLLYMAGPNIAVRFRHALIGGLLAALMFEIAKGLFAGYIGRYATYQQIYGAIAVLPVFLLWVYISWTIVLLGAVLTASLPEWRRLGRPGGANQSLTT</sequence>
<dbReference type="PIRSF" id="PIRSF035875">
    <property type="entry name" value="RNase_BN"/>
    <property type="match status" value="1"/>
</dbReference>
<dbReference type="HAMAP" id="MF_00672">
    <property type="entry name" value="UPF0761"/>
    <property type="match status" value="1"/>
</dbReference>
<gene>
    <name evidence="8" type="ORF">A2140_04090</name>
</gene>
<name>A0A1F6T0X7_9PROT</name>
<dbReference type="PANTHER" id="PTHR30213">
    <property type="entry name" value="INNER MEMBRANE PROTEIN YHJD"/>
    <property type="match status" value="1"/>
</dbReference>
<feature type="transmembrane region" description="Helical" evidence="7">
    <location>
        <begin position="229"/>
        <end position="255"/>
    </location>
</feature>
<protein>
    <recommendedName>
        <fullName evidence="7">UPF0761 membrane protein A2140_04090</fullName>
    </recommendedName>
</protein>
<dbReference type="Proteomes" id="UP000178379">
    <property type="component" value="Unassembled WGS sequence"/>
</dbReference>
<organism evidence="8 9">
    <name type="scientific">Candidatus Muproteobacteria bacterium RBG_16_62_13</name>
    <dbReference type="NCBI Taxonomy" id="1817756"/>
    <lineage>
        <taxon>Bacteria</taxon>
        <taxon>Pseudomonadati</taxon>
        <taxon>Pseudomonadota</taxon>
        <taxon>Candidatus Muproteobacteria</taxon>
    </lineage>
</organism>
<proteinExistence type="inferred from homology"/>
<keyword evidence="6 7" id="KW-0472">Membrane</keyword>
<comment type="subcellular location">
    <subcellularLocation>
        <location evidence="1 7">Cell membrane</location>
        <topology evidence="1 7">Multi-pass membrane protein</topology>
    </subcellularLocation>
</comment>
<evidence type="ECO:0000313" key="8">
    <source>
        <dbReference type="EMBL" id="OGI38841.1"/>
    </source>
</evidence>
<keyword evidence="3" id="KW-0997">Cell inner membrane</keyword>
<feature type="transmembrane region" description="Helical" evidence="7">
    <location>
        <begin position="21"/>
        <end position="46"/>
    </location>
</feature>
<dbReference type="InterPro" id="IPR017039">
    <property type="entry name" value="Virul_fac_BrkB"/>
</dbReference>
<evidence type="ECO:0000256" key="3">
    <source>
        <dbReference type="ARBA" id="ARBA00022519"/>
    </source>
</evidence>
<keyword evidence="4 7" id="KW-0812">Transmembrane</keyword>